<keyword evidence="5" id="KW-0479">Metal-binding</keyword>
<keyword evidence="6" id="KW-0255">Endonuclease</keyword>
<comment type="similarity">
    <text evidence="2">Belongs to the RNase H family.</text>
</comment>
<dbReference type="PROSITE" id="PS50879">
    <property type="entry name" value="RNASE_H_1"/>
    <property type="match status" value="1"/>
</dbReference>
<evidence type="ECO:0000256" key="4">
    <source>
        <dbReference type="ARBA" id="ARBA00022722"/>
    </source>
</evidence>
<evidence type="ECO:0000256" key="3">
    <source>
        <dbReference type="ARBA" id="ARBA00012180"/>
    </source>
</evidence>
<comment type="caution">
    <text evidence="9">The sequence shown here is derived from an EMBL/GenBank/DDBJ whole genome shotgun (WGS) entry which is preliminary data.</text>
</comment>
<keyword evidence="7" id="KW-0378">Hydrolase</keyword>
<evidence type="ECO:0000256" key="6">
    <source>
        <dbReference type="ARBA" id="ARBA00022759"/>
    </source>
</evidence>
<protein>
    <recommendedName>
        <fullName evidence="3">ribonuclease H</fullName>
        <ecNumber evidence="3">3.1.26.4</ecNumber>
    </recommendedName>
</protein>
<feature type="domain" description="RNase H type-1" evidence="8">
    <location>
        <begin position="58"/>
        <end position="185"/>
    </location>
</feature>
<evidence type="ECO:0000259" key="8">
    <source>
        <dbReference type="PROSITE" id="PS50879"/>
    </source>
</evidence>
<dbReference type="SUPFAM" id="SSF53098">
    <property type="entry name" value="Ribonuclease H-like"/>
    <property type="match status" value="1"/>
</dbReference>
<keyword evidence="4" id="KW-0540">Nuclease</keyword>
<sequence>MVMEYILLYNIFFENNLKEMETILPYPFVPWVPATLSFSQAENKERAKAENMELCNQYNMSWYIYTDGSLAEGQVAPGYAAKLPHRRDWFSSSYKRGPDSKFTIYEAELLGVYLALEWIEEELIPPVVFINSDSQAVLSEISLTKLIGLNERREKDFVVQLNWIPRHVDIYGNELADRTANEGWTRPTHRTMWSQLTLKTSYSAMRRRMRERYTASLKVEASKISDIKSNAAKTSAGRLTAAKTAKIFNELPRATRCLATQLRSGHYPTTKSYRYRFRLIDSPKCRACGTEDNISHRIFICRKHTMTRITLRRKITKINIRFDLGPILRNAHSIQVLYEFFKPQLNTYQRYFGGSV</sequence>
<dbReference type="Proteomes" id="UP000306954">
    <property type="component" value="Unassembled WGS sequence"/>
</dbReference>
<proteinExistence type="inferred from homology"/>
<dbReference type="CDD" id="cd09276">
    <property type="entry name" value="Rnase_HI_RT_non_LTR"/>
    <property type="match status" value="1"/>
</dbReference>
<dbReference type="InterPro" id="IPR012337">
    <property type="entry name" value="RNaseH-like_sf"/>
</dbReference>
<reference evidence="9 10" key="1">
    <citation type="submission" date="2019-03" db="EMBL/GenBank/DDBJ databases">
        <title>Sequencing 23 genomes of Wallemia ichthyophaga.</title>
        <authorList>
            <person name="Gostincar C."/>
        </authorList>
    </citation>
    <scope>NUCLEOTIDE SEQUENCE [LARGE SCALE GENOMIC DNA]</scope>
    <source>
        <strain evidence="9 10">EXF-8621</strain>
    </source>
</reference>
<accession>A0A4T0I5H5</accession>
<dbReference type="EMBL" id="SPOF01000031">
    <property type="protein sequence ID" value="TIB10423.1"/>
    <property type="molecule type" value="Genomic_DNA"/>
</dbReference>
<dbReference type="GO" id="GO:0003676">
    <property type="term" value="F:nucleic acid binding"/>
    <property type="evidence" value="ECO:0007669"/>
    <property type="project" value="InterPro"/>
</dbReference>
<evidence type="ECO:0000313" key="10">
    <source>
        <dbReference type="Proteomes" id="UP000306954"/>
    </source>
</evidence>
<dbReference type="InterPro" id="IPR036397">
    <property type="entry name" value="RNaseH_sf"/>
</dbReference>
<dbReference type="AlphaFoldDB" id="A0A4T0I5H5"/>
<dbReference type="GO" id="GO:0046872">
    <property type="term" value="F:metal ion binding"/>
    <property type="evidence" value="ECO:0007669"/>
    <property type="project" value="UniProtKB-KW"/>
</dbReference>
<dbReference type="Gene3D" id="3.30.420.10">
    <property type="entry name" value="Ribonuclease H-like superfamily/Ribonuclease H"/>
    <property type="match status" value="1"/>
</dbReference>
<gene>
    <name evidence="9" type="ORF">E3P90_02838</name>
</gene>
<evidence type="ECO:0000256" key="1">
    <source>
        <dbReference type="ARBA" id="ARBA00000077"/>
    </source>
</evidence>
<dbReference type="EC" id="3.1.26.4" evidence="3"/>
<evidence type="ECO:0000256" key="5">
    <source>
        <dbReference type="ARBA" id="ARBA00022723"/>
    </source>
</evidence>
<dbReference type="GO" id="GO:0004523">
    <property type="term" value="F:RNA-DNA hybrid ribonuclease activity"/>
    <property type="evidence" value="ECO:0007669"/>
    <property type="project" value="UniProtKB-EC"/>
</dbReference>
<dbReference type="GO" id="GO:0043137">
    <property type="term" value="P:DNA replication, removal of RNA primer"/>
    <property type="evidence" value="ECO:0007669"/>
    <property type="project" value="TreeGrafter"/>
</dbReference>
<name>A0A4T0I5H5_WALIC</name>
<dbReference type="InterPro" id="IPR050092">
    <property type="entry name" value="RNase_H"/>
</dbReference>
<dbReference type="PANTHER" id="PTHR10642">
    <property type="entry name" value="RIBONUCLEASE H1"/>
    <property type="match status" value="1"/>
</dbReference>
<evidence type="ECO:0000256" key="7">
    <source>
        <dbReference type="ARBA" id="ARBA00022801"/>
    </source>
</evidence>
<evidence type="ECO:0000256" key="2">
    <source>
        <dbReference type="ARBA" id="ARBA00005300"/>
    </source>
</evidence>
<comment type="catalytic activity">
    <reaction evidence="1">
        <text>Endonucleolytic cleavage to 5'-phosphomonoester.</text>
        <dbReference type="EC" id="3.1.26.4"/>
    </reaction>
</comment>
<organism evidence="9 10">
    <name type="scientific">Wallemia ichthyophaga</name>
    <dbReference type="NCBI Taxonomy" id="245174"/>
    <lineage>
        <taxon>Eukaryota</taxon>
        <taxon>Fungi</taxon>
        <taxon>Dikarya</taxon>
        <taxon>Basidiomycota</taxon>
        <taxon>Wallemiomycotina</taxon>
        <taxon>Wallemiomycetes</taxon>
        <taxon>Wallemiales</taxon>
        <taxon>Wallemiaceae</taxon>
        <taxon>Wallemia</taxon>
    </lineage>
</organism>
<dbReference type="InterPro" id="IPR002156">
    <property type="entry name" value="RNaseH_domain"/>
</dbReference>
<evidence type="ECO:0000313" key="9">
    <source>
        <dbReference type="EMBL" id="TIB10423.1"/>
    </source>
</evidence>
<dbReference type="PANTHER" id="PTHR10642:SF26">
    <property type="entry name" value="RIBONUCLEASE H1"/>
    <property type="match status" value="1"/>
</dbReference>